<evidence type="ECO:0008006" key="3">
    <source>
        <dbReference type="Google" id="ProtNLM"/>
    </source>
</evidence>
<sequence>MASKIAAMFAASRHAALVGRARERDELRRFLQDPEQVLLYLHGPGGVGKTTLLQFTADTAAQSGRSTVWVDCAVTGPNAERFTDAVRARVDESDSGPDLADPVLLVIDRFEVAGPLVGWLWRSFIPTLPDGSQVVVAGRDRTPHDWAADPAFRRHAHVLPVRNLAPDDAASLARACGIDTSGDVADVVTATYGHPLAIVIASEFATGATGASSDSGRGVLWNHPDVAARFLGRFLDDDATALQRAALHVCGHARRVDRAMLREVLHVDNVAADELLAWLRARPYTESWPDGLRVHDVVRDALDRDLRWRDRAEFERLHADIRATVVARMRSATSDLERDHATMDLLYLSRGDPAARQVYSLDQAGAASRTMRVDDVDDREWVVRAFEGDAAADRVRYWVDQQPEAVTVFEDALGRRTGAMIVARVDRAGRDVGSHDPVTGWALAQLAQRRPPEPGEVVLHNMAIDAEVPGRLGRVADQTSEVTTRSWRVPRLGWNLFSTSLEDSWAPKWTFMGFEQLGHVESNGVPVAVWARDFGRSGYDEWFDWIGTRELTGGAASPPSVTTSVALSRADFEDAVRQLFKDLGDPVRVRSNPLTESHLVPVGDDAVEVLSGRVRQALDRLAGMPRMDIATRAIERTYLRPAASHEKAAEVVGVPFSTYRRHLAKGLDQVVELLWDWELHGPPVSPDPT</sequence>
<protein>
    <recommendedName>
        <fullName evidence="3">ATP-binding protein</fullName>
    </recommendedName>
</protein>
<name>A0A916TGV4_9MICO</name>
<dbReference type="CDD" id="cd00009">
    <property type="entry name" value="AAA"/>
    <property type="match status" value="1"/>
</dbReference>
<reference evidence="1" key="1">
    <citation type="journal article" date="2014" name="Int. J. Syst. Evol. Microbiol.">
        <title>Complete genome sequence of Corynebacterium casei LMG S-19264T (=DSM 44701T), isolated from a smear-ripened cheese.</title>
        <authorList>
            <consortium name="US DOE Joint Genome Institute (JGI-PGF)"/>
            <person name="Walter F."/>
            <person name="Albersmeier A."/>
            <person name="Kalinowski J."/>
            <person name="Ruckert C."/>
        </authorList>
    </citation>
    <scope>NUCLEOTIDE SEQUENCE</scope>
    <source>
        <strain evidence="1">CGMCC 1.15085</strain>
    </source>
</reference>
<organism evidence="1 2">
    <name type="scientific">Flexivirga endophytica</name>
    <dbReference type="NCBI Taxonomy" id="1849103"/>
    <lineage>
        <taxon>Bacteria</taxon>
        <taxon>Bacillati</taxon>
        <taxon>Actinomycetota</taxon>
        <taxon>Actinomycetes</taxon>
        <taxon>Micrococcales</taxon>
        <taxon>Dermacoccaceae</taxon>
        <taxon>Flexivirga</taxon>
    </lineage>
</organism>
<evidence type="ECO:0000313" key="2">
    <source>
        <dbReference type="Proteomes" id="UP000636793"/>
    </source>
</evidence>
<proteinExistence type="predicted"/>
<reference evidence="1" key="2">
    <citation type="submission" date="2020-09" db="EMBL/GenBank/DDBJ databases">
        <authorList>
            <person name="Sun Q."/>
            <person name="Zhou Y."/>
        </authorList>
    </citation>
    <scope>NUCLEOTIDE SEQUENCE</scope>
    <source>
        <strain evidence="1">CGMCC 1.15085</strain>
    </source>
</reference>
<dbReference type="AlphaFoldDB" id="A0A916TGV4"/>
<dbReference type="EMBL" id="BMHI01000006">
    <property type="protein sequence ID" value="GGB44218.1"/>
    <property type="molecule type" value="Genomic_DNA"/>
</dbReference>
<gene>
    <name evidence="1" type="ORF">GCM10011492_39110</name>
</gene>
<keyword evidence="2" id="KW-1185">Reference proteome</keyword>
<dbReference type="InterPro" id="IPR027417">
    <property type="entry name" value="P-loop_NTPase"/>
</dbReference>
<evidence type="ECO:0000313" key="1">
    <source>
        <dbReference type="EMBL" id="GGB44218.1"/>
    </source>
</evidence>
<comment type="caution">
    <text evidence="1">The sequence shown here is derived from an EMBL/GenBank/DDBJ whole genome shotgun (WGS) entry which is preliminary data.</text>
</comment>
<dbReference type="Proteomes" id="UP000636793">
    <property type="component" value="Unassembled WGS sequence"/>
</dbReference>
<accession>A0A916TGV4</accession>
<dbReference type="SUPFAM" id="SSF52540">
    <property type="entry name" value="P-loop containing nucleoside triphosphate hydrolases"/>
    <property type="match status" value="1"/>
</dbReference>
<dbReference type="Gene3D" id="3.40.50.300">
    <property type="entry name" value="P-loop containing nucleotide triphosphate hydrolases"/>
    <property type="match status" value="1"/>
</dbReference>
<dbReference type="RefSeq" id="WP_188838740.1">
    <property type="nucleotide sequence ID" value="NZ_BMHI01000006.1"/>
</dbReference>